<reference evidence="1 2" key="1">
    <citation type="journal article" date="2014" name="Arch. Virol.">
        <title>Complete genome sequence of Tunisvirus, a new member of the proposed family Marseilleviridae.</title>
        <authorList>
            <person name="Aherfi S."/>
            <person name="Boughalmi M."/>
            <person name="Pagnier I."/>
            <person name="Fournous G."/>
            <person name="La Scola B."/>
            <person name="Raoult D."/>
            <person name="Colson P."/>
        </authorList>
    </citation>
    <scope>NUCLEOTIDE SEQUENCE [LARGE SCALE GENOMIC DNA]</scope>
    <source>
        <strain evidence="1 2">U484</strain>
    </source>
</reference>
<proteinExistence type="predicted"/>
<organism evidence="1 2">
    <name type="scientific">Tunisvirus fontaine2</name>
    <dbReference type="NCBI Taxonomy" id="1421067"/>
    <lineage>
        <taxon>Viruses</taxon>
        <taxon>Varidnaviria</taxon>
        <taxon>Bamfordvirae</taxon>
        <taxon>Nucleocytoviricota</taxon>
        <taxon>Megaviricetes</taxon>
        <taxon>Pimascovirales</taxon>
        <taxon>Pimascovirales incertae sedis</taxon>
        <taxon>Marseilleviridae</taxon>
        <taxon>Losannavirus</taxon>
        <taxon>Losannavirus tunisense</taxon>
    </lineage>
</organism>
<gene>
    <name evidence="1" type="ORF">TNS_ORF36</name>
</gene>
<protein>
    <submittedName>
        <fullName evidence="1">Uncharacterized protein</fullName>
    </submittedName>
</protein>
<keyword evidence="2" id="KW-1185">Reference proteome</keyword>
<sequence>MSRKELGDIFPNFHGWWTDESETIKKLVVMVSQKYEGIPDFYFSQVLGENVLLEQEASEEIVPW</sequence>
<name>V9SFU8_9VIRU</name>
<evidence type="ECO:0000313" key="2">
    <source>
        <dbReference type="Proteomes" id="UP000232615"/>
    </source>
</evidence>
<dbReference type="EMBL" id="KF483846">
    <property type="protein sequence ID" value="AHC54754.1"/>
    <property type="molecule type" value="Genomic_DNA"/>
</dbReference>
<evidence type="ECO:0000313" key="1">
    <source>
        <dbReference type="EMBL" id="AHC54754.1"/>
    </source>
</evidence>
<accession>V9SFU8</accession>
<dbReference type="Proteomes" id="UP000232615">
    <property type="component" value="Segment"/>
</dbReference>